<dbReference type="Proteomes" id="UP000295382">
    <property type="component" value="Unassembled WGS sequence"/>
</dbReference>
<accession>A0A4R3HU75</accession>
<dbReference type="AlphaFoldDB" id="A0A4R3HU75"/>
<keyword evidence="2" id="KW-1185">Reference proteome</keyword>
<protein>
    <submittedName>
        <fullName evidence="1">Uncharacterized protein</fullName>
    </submittedName>
</protein>
<name>A0A4R3HU75_PAULE</name>
<dbReference type="EMBL" id="SLZQ01000006">
    <property type="protein sequence ID" value="TCS36588.1"/>
    <property type="molecule type" value="Genomic_DNA"/>
</dbReference>
<gene>
    <name evidence="1" type="ORF">EDC30_106130</name>
</gene>
<evidence type="ECO:0000313" key="1">
    <source>
        <dbReference type="EMBL" id="TCS36588.1"/>
    </source>
</evidence>
<reference evidence="1 2" key="1">
    <citation type="submission" date="2019-03" db="EMBL/GenBank/DDBJ databases">
        <title>Genomic Encyclopedia of Type Strains, Phase IV (KMG-IV): sequencing the most valuable type-strain genomes for metagenomic binning, comparative biology and taxonomic classification.</title>
        <authorList>
            <person name="Goeker M."/>
        </authorList>
    </citation>
    <scope>NUCLEOTIDE SEQUENCE [LARGE SCALE GENOMIC DNA]</scope>
    <source>
        <strain evidence="1 2">DSM 7445</strain>
    </source>
</reference>
<sequence>MAPSSGAWSDSELRDLENELRLRITKQVLGRIDFVLDHRVRNSVTEVVDAAIDALALEIKRGLHETLTDMVARAVAQEVSRLQSGKK</sequence>
<evidence type="ECO:0000313" key="2">
    <source>
        <dbReference type="Proteomes" id="UP000295382"/>
    </source>
</evidence>
<comment type="caution">
    <text evidence="1">The sequence shown here is derived from an EMBL/GenBank/DDBJ whole genome shotgun (WGS) entry which is preliminary data.</text>
</comment>
<proteinExistence type="predicted"/>
<organism evidence="1 2">
    <name type="scientific">Paucimonas lemoignei</name>
    <name type="common">Pseudomonas lemoignei</name>
    <dbReference type="NCBI Taxonomy" id="29443"/>
    <lineage>
        <taxon>Bacteria</taxon>
        <taxon>Pseudomonadati</taxon>
        <taxon>Pseudomonadota</taxon>
        <taxon>Betaproteobacteria</taxon>
        <taxon>Burkholderiales</taxon>
        <taxon>Burkholderiaceae</taxon>
        <taxon>Paucimonas</taxon>
    </lineage>
</organism>